<comment type="caution">
    <text evidence="2">The sequence shown here is derived from an EMBL/GenBank/DDBJ whole genome shotgun (WGS) entry which is preliminary data.</text>
</comment>
<keyword evidence="3" id="KW-1185">Reference proteome</keyword>
<dbReference type="EMBL" id="JAMLDY010000007">
    <property type="protein sequence ID" value="MCP3734660.1"/>
    <property type="molecule type" value="Genomic_DNA"/>
</dbReference>
<dbReference type="AlphaFoldDB" id="A0A9X2HXL2"/>
<evidence type="ECO:0000313" key="3">
    <source>
        <dbReference type="Proteomes" id="UP001139486"/>
    </source>
</evidence>
<organism evidence="2 3">
    <name type="scientific">Sphingomonas liriopis</name>
    <dbReference type="NCBI Taxonomy" id="2949094"/>
    <lineage>
        <taxon>Bacteria</taxon>
        <taxon>Pseudomonadati</taxon>
        <taxon>Pseudomonadota</taxon>
        <taxon>Alphaproteobacteria</taxon>
        <taxon>Sphingomonadales</taxon>
        <taxon>Sphingomonadaceae</taxon>
        <taxon>Sphingomonas</taxon>
    </lineage>
</organism>
<keyword evidence="1" id="KW-1133">Transmembrane helix</keyword>
<evidence type="ECO:0000313" key="2">
    <source>
        <dbReference type="EMBL" id="MCP3734660.1"/>
    </source>
</evidence>
<dbReference type="RefSeq" id="WP_254288662.1">
    <property type="nucleotide sequence ID" value="NZ_JAMLDY010000007.1"/>
</dbReference>
<protein>
    <submittedName>
        <fullName evidence="2">Uncharacterized protein</fullName>
    </submittedName>
</protein>
<sequence length="157" mass="16396">MDGFVSAVAMVRRSGASVLFGVVAAVLFVASLALPVATAQQTQGLTTITGLNLLLIGPLGALNGQFGWFATPCLAVAIYATVTRRPCLSGRGRVIVILAMGIALIDALFWTDYPNDGGPGPIVSFGTGYYLWIAAVVVGALGLMTTLGRDQSPRRRR</sequence>
<keyword evidence="1" id="KW-0812">Transmembrane</keyword>
<dbReference type="Proteomes" id="UP001139486">
    <property type="component" value="Unassembled WGS sequence"/>
</dbReference>
<accession>A0A9X2HXL2</accession>
<keyword evidence="1" id="KW-0472">Membrane</keyword>
<feature type="transmembrane region" description="Helical" evidence="1">
    <location>
        <begin position="94"/>
        <end position="110"/>
    </location>
</feature>
<gene>
    <name evidence="2" type="ORF">M9979_07220</name>
</gene>
<feature type="transmembrane region" description="Helical" evidence="1">
    <location>
        <begin position="63"/>
        <end position="82"/>
    </location>
</feature>
<proteinExistence type="predicted"/>
<name>A0A9X2HXL2_9SPHN</name>
<evidence type="ECO:0000256" key="1">
    <source>
        <dbReference type="SAM" id="Phobius"/>
    </source>
</evidence>
<feature type="transmembrane region" description="Helical" evidence="1">
    <location>
        <begin position="130"/>
        <end position="148"/>
    </location>
</feature>
<reference evidence="2" key="1">
    <citation type="submission" date="2022-05" db="EMBL/GenBank/DDBJ databases">
        <title>Sphingomonas sp. strain RP10 Genome sequencing and assembly.</title>
        <authorList>
            <person name="Kim I."/>
        </authorList>
    </citation>
    <scope>NUCLEOTIDE SEQUENCE</scope>
    <source>
        <strain evidence="2">RP10</strain>
    </source>
</reference>